<evidence type="ECO:0000256" key="4">
    <source>
        <dbReference type="ARBA" id="ARBA00023015"/>
    </source>
</evidence>
<evidence type="ECO:0000256" key="1">
    <source>
        <dbReference type="ARBA" id="ARBA00004123"/>
    </source>
</evidence>
<evidence type="ECO:0000256" key="6">
    <source>
        <dbReference type="ARBA" id="ARBA00023242"/>
    </source>
</evidence>
<evidence type="ECO:0000259" key="8">
    <source>
        <dbReference type="PROSITE" id="PS50858"/>
    </source>
</evidence>
<dbReference type="SUPFAM" id="SSF50729">
    <property type="entry name" value="PH domain-like"/>
    <property type="match status" value="1"/>
</dbReference>
<evidence type="ECO:0000256" key="2">
    <source>
        <dbReference type="ARBA" id="ARBA00009448"/>
    </source>
</evidence>
<dbReference type="SMART" id="SM00751">
    <property type="entry name" value="BSD"/>
    <property type="match status" value="2"/>
</dbReference>
<dbReference type="InterPro" id="IPR027079">
    <property type="entry name" value="Tfb1/GTF2H1"/>
</dbReference>
<evidence type="ECO:0000313" key="11">
    <source>
        <dbReference type="Proteomes" id="UP000005222"/>
    </source>
</evidence>
<dbReference type="AlphaFoldDB" id="G8Y8T5"/>
<evidence type="ECO:0000313" key="9">
    <source>
        <dbReference type="EMBL" id="CCE83849.1"/>
    </source>
</evidence>
<gene>
    <name evidence="9" type="primary">Piso0_004439</name>
    <name evidence="9" type="ORF">GNLVRS01_PISO0K16906g</name>
    <name evidence="10" type="ORF">GNLVRS01_PISO0L16907g</name>
</gene>
<keyword evidence="11" id="KW-1185">Reference proteome</keyword>
<dbReference type="InterPro" id="IPR035925">
    <property type="entry name" value="BSD_dom_sf"/>
</dbReference>
<reference evidence="9" key="1">
    <citation type="submission" date="2011-10" db="EMBL/GenBank/DDBJ databases">
        <authorList>
            <person name="Genoscope - CEA"/>
        </authorList>
    </citation>
    <scope>NUCLEOTIDE SEQUENCE</scope>
</reference>
<organism evidence="9 11">
    <name type="scientific">Pichia sorbitophila (strain ATCC MYA-4447 / BCRC 22081 / CBS 7064 / NBRC 10061 / NRRL Y-12695)</name>
    <name type="common">Hybrid yeast</name>
    <dbReference type="NCBI Taxonomy" id="559304"/>
    <lineage>
        <taxon>Eukaryota</taxon>
        <taxon>Fungi</taxon>
        <taxon>Dikarya</taxon>
        <taxon>Ascomycota</taxon>
        <taxon>Saccharomycotina</taxon>
        <taxon>Pichiomycetes</taxon>
        <taxon>Debaryomycetaceae</taxon>
        <taxon>Millerozyma</taxon>
    </lineage>
</organism>
<evidence type="ECO:0000256" key="3">
    <source>
        <dbReference type="ARBA" id="ARBA00022737"/>
    </source>
</evidence>
<keyword evidence="4" id="KW-0805">Transcription regulation</keyword>
<feature type="domain" description="BSD" evidence="8">
    <location>
        <begin position="151"/>
        <end position="196"/>
    </location>
</feature>
<dbReference type="SUPFAM" id="SSF140383">
    <property type="entry name" value="BSD domain-like"/>
    <property type="match status" value="2"/>
</dbReference>
<comment type="subcellular location">
    <subcellularLocation>
        <location evidence="1">Nucleus</location>
    </subcellularLocation>
</comment>
<dbReference type="OMA" id="FKWININ"/>
<feature type="region of interest" description="Disordered" evidence="7">
    <location>
        <begin position="632"/>
        <end position="658"/>
    </location>
</feature>
<comment type="similarity">
    <text evidence="2">Belongs to the TFB1 family.</text>
</comment>
<dbReference type="InterPro" id="IPR011993">
    <property type="entry name" value="PH-like_dom_sf"/>
</dbReference>
<accession>G8Y8T5</accession>
<reference evidence="11" key="2">
    <citation type="journal article" date="2012" name="G3 (Bethesda)">
        <title>Pichia sorbitophila, an interspecies yeast hybrid reveals early steps of genome resolution following polyploidization.</title>
        <authorList>
            <person name="Leh Louis V."/>
            <person name="Despons L."/>
            <person name="Friedrich A."/>
            <person name="Martin T."/>
            <person name="Durrens P."/>
            <person name="Casaregola S."/>
            <person name="Neuveglise C."/>
            <person name="Fairhead C."/>
            <person name="Marck C."/>
            <person name="Cruz J.A."/>
            <person name="Straub M.L."/>
            <person name="Kugler V."/>
            <person name="Sacerdot C."/>
            <person name="Uzunov Z."/>
            <person name="Thierry A."/>
            <person name="Weiss S."/>
            <person name="Bleykasten C."/>
            <person name="De Montigny J."/>
            <person name="Jacques N."/>
            <person name="Jung P."/>
            <person name="Lemaire M."/>
            <person name="Mallet S."/>
            <person name="Morel G."/>
            <person name="Richard G.F."/>
            <person name="Sarkar A."/>
            <person name="Savel G."/>
            <person name="Schacherer J."/>
            <person name="Seret M.L."/>
            <person name="Talla E."/>
            <person name="Samson G."/>
            <person name="Jubin C."/>
            <person name="Poulain J."/>
            <person name="Vacherie B."/>
            <person name="Barbe V."/>
            <person name="Pelletier E."/>
            <person name="Sherman D.J."/>
            <person name="Westhof E."/>
            <person name="Weissenbach J."/>
            <person name="Baret P.V."/>
            <person name="Wincker P."/>
            <person name="Gaillardin C."/>
            <person name="Dujon B."/>
            <person name="Souciet J.L."/>
        </authorList>
    </citation>
    <scope>NUCLEOTIDE SEQUENCE [LARGE SCALE GENOMIC DNA]</scope>
    <source>
        <strain evidence="11">ATCC MYA-4447 / BCRC 22081 / CBS 7064 / NBRC 10061 / NRRL Y-12695</strain>
    </source>
</reference>
<protein>
    <submittedName>
        <fullName evidence="9">Piso0_004439 protein</fullName>
    </submittedName>
</protein>
<dbReference type="Gene3D" id="1.10.3970.10">
    <property type="entry name" value="BSD domain"/>
    <property type="match status" value="1"/>
</dbReference>
<evidence type="ECO:0000313" key="10">
    <source>
        <dbReference type="EMBL" id="CCE84880.1"/>
    </source>
</evidence>
<dbReference type="Pfam" id="PF08567">
    <property type="entry name" value="PH_TFIIH"/>
    <property type="match status" value="1"/>
</dbReference>
<dbReference type="CDD" id="cd13229">
    <property type="entry name" value="PH_TFIIH"/>
    <property type="match status" value="1"/>
</dbReference>
<feature type="region of interest" description="Disordered" evidence="7">
    <location>
        <begin position="103"/>
        <end position="143"/>
    </location>
</feature>
<sequence length="658" mass="74046">MSTVSGACSVNKVSGMVNIREDVTPSILEWRAIDQQKTITIPLPSLQNLKASKEGSPNMMLQIIYKGSDGSQKKLTFSFTNRPTMNNIKETLQTVVVRSRTVIKDSPTPNELSSGQTTPGASSGATESSPAPGSSGMKFNSTNLTDQGLLKNHQLQQKLLLEDKQLRNIFTQSVIKYKMSPTVFWSTRLHLLRTFALTISQHRGPYNVLSTIRPVASSDNQVNVNVTRDSINAIFETYPVVRRAFKDLVPSKFSEGEFWSRFFNSKLFRRLRGDKINTPNERGDYVLDKYLYIDSEYLESDEPENAPIVKKAKVEENMHVSKFLDLKGNEVDNSQKMGNMPDITMRFSDDFSGDQALTSSSKGKAGQKGQENEMIILMKHMNNLSSKMVSMSVGSEDINDDKTDKDNLSLEEMNEFQEELDLHDLNETAYPEYIKLNINSDMGNRISHYEHKDLATISSNDLSKFLSDNVFTPEPNGIDLSDIYTTRKDEIDKTANDITAMIKTNFRSFKLLNNLSMHDQNAKPIISDEIISEIYTFSSIAMEFLSQFWKLFLNGNNPVQLKKLFTALKNCKTNFTQLTDKLKDLVANNESIIENPKAKEKVLSDVVNSLSPLQIGLDKACSEYVSAVKKSMNSSTNTDNDNDNKNSSINSNNKRPLE</sequence>
<dbReference type="FunCoup" id="G8Y8T5">
    <property type="interactions" value="1582"/>
</dbReference>
<dbReference type="Proteomes" id="UP000005222">
    <property type="component" value="Chromosome L"/>
</dbReference>
<dbReference type="InterPro" id="IPR013876">
    <property type="entry name" value="TFIIH_BTF_p62_N"/>
</dbReference>
<dbReference type="Gene3D" id="2.30.29.30">
    <property type="entry name" value="Pleckstrin-homology domain (PH domain)/Phosphotyrosine-binding domain (PTB)"/>
    <property type="match status" value="1"/>
</dbReference>
<dbReference type="eggNOG" id="KOG2074">
    <property type="taxonomic scope" value="Eukaryota"/>
</dbReference>
<keyword evidence="5" id="KW-0804">Transcription</keyword>
<dbReference type="Proteomes" id="UP000005222">
    <property type="component" value="Chromosome K"/>
</dbReference>
<dbReference type="InParanoid" id="G8Y8T5"/>
<dbReference type="Pfam" id="PF03909">
    <property type="entry name" value="BSD"/>
    <property type="match status" value="2"/>
</dbReference>
<dbReference type="GO" id="GO:0006351">
    <property type="term" value="P:DNA-templated transcription"/>
    <property type="evidence" value="ECO:0007669"/>
    <property type="project" value="InterPro"/>
</dbReference>
<name>G8Y8T5_PICSO</name>
<proteinExistence type="inferred from homology"/>
<dbReference type="GO" id="GO:0006289">
    <property type="term" value="P:nucleotide-excision repair"/>
    <property type="evidence" value="ECO:0007669"/>
    <property type="project" value="InterPro"/>
</dbReference>
<dbReference type="PROSITE" id="PS50858">
    <property type="entry name" value="BSD"/>
    <property type="match status" value="2"/>
</dbReference>
<dbReference type="PANTHER" id="PTHR12856">
    <property type="entry name" value="TRANSCRIPTION INITIATION FACTOR IIH-RELATED"/>
    <property type="match status" value="1"/>
</dbReference>
<dbReference type="GO" id="GO:0000439">
    <property type="term" value="C:transcription factor TFIIH core complex"/>
    <property type="evidence" value="ECO:0007669"/>
    <property type="project" value="InterPro"/>
</dbReference>
<dbReference type="STRING" id="559304.G8Y8T5"/>
<keyword evidence="6" id="KW-0539">Nucleus</keyword>
<evidence type="ECO:0000256" key="7">
    <source>
        <dbReference type="SAM" id="MobiDB-lite"/>
    </source>
</evidence>
<dbReference type="OrthoDB" id="360521at2759"/>
<dbReference type="EMBL" id="FO082049">
    <property type="protein sequence ID" value="CCE83849.1"/>
    <property type="molecule type" value="Genomic_DNA"/>
</dbReference>
<dbReference type="InterPro" id="IPR005607">
    <property type="entry name" value="BSD_dom"/>
</dbReference>
<feature type="domain" description="BSD" evidence="8">
    <location>
        <begin position="218"/>
        <end position="270"/>
    </location>
</feature>
<evidence type="ECO:0000256" key="5">
    <source>
        <dbReference type="ARBA" id="ARBA00023163"/>
    </source>
</evidence>
<keyword evidence="3" id="KW-0677">Repeat</keyword>
<dbReference type="HOGENOM" id="CLU_019188_0_0_1"/>
<dbReference type="EMBL" id="FO082048">
    <property type="protein sequence ID" value="CCE84880.1"/>
    <property type="molecule type" value="Genomic_DNA"/>
</dbReference>
<feature type="compositionally biased region" description="Polar residues" evidence="7">
    <location>
        <begin position="107"/>
        <end position="143"/>
    </location>
</feature>